<accession>A0A4Y7JYM8</accession>
<evidence type="ECO:0000313" key="2">
    <source>
        <dbReference type="Proteomes" id="UP000316621"/>
    </source>
</evidence>
<proteinExistence type="predicted"/>
<dbReference type="Gramene" id="RZC64809">
    <property type="protein sequence ID" value="RZC64809"/>
    <property type="gene ID" value="C5167_008505"/>
</dbReference>
<name>A0A4Y7JYM8_PAPSO</name>
<dbReference type="AlphaFoldDB" id="A0A4Y7JYM8"/>
<evidence type="ECO:0000313" key="1">
    <source>
        <dbReference type="EMBL" id="RZC64809.1"/>
    </source>
</evidence>
<dbReference type="EMBL" id="CM010720">
    <property type="protein sequence ID" value="RZC64809.1"/>
    <property type="molecule type" value="Genomic_DNA"/>
</dbReference>
<protein>
    <submittedName>
        <fullName evidence="1">Uncharacterized protein</fullName>
    </submittedName>
</protein>
<sequence length="150" mass="16976">MKKVEEPAAIMSSIPEEMYRESLICLQELVNVMETISTLLVKAEGEEFRIGAGYIFCDQYLEEIVYMRGIKLMNDQDIDLNPGVKAKQSQPPCGMVRAGRLGKGQGRHRSSCHFSESRAKPQILYTWLLAVSLISEYMKPSQIASVPMWD</sequence>
<organism evidence="1 2">
    <name type="scientific">Papaver somniferum</name>
    <name type="common">Opium poppy</name>
    <dbReference type="NCBI Taxonomy" id="3469"/>
    <lineage>
        <taxon>Eukaryota</taxon>
        <taxon>Viridiplantae</taxon>
        <taxon>Streptophyta</taxon>
        <taxon>Embryophyta</taxon>
        <taxon>Tracheophyta</taxon>
        <taxon>Spermatophyta</taxon>
        <taxon>Magnoliopsida</taxon>
        <taxon>Ranunculales</taxon>
        <taxon>Papaveraceae</taxon>
        <taxon>Papaveroideae</taxon>
        <taxon>Papaver</taxon>
    </lineage>
</organism>
<reference evidence="1 2" key="1">
    <citation type="journal article" date="2018" name="Science">
        <title>The opium poppy genome and morphinan production.</title>
        <authorList>
            <person name="Guo L."/>
            <person name="Winzer T."/>
            <person name="Yang X."/>
            <person name="Li Y."/>
            <person name="Ning Z."/>
            <person name="He Z."/>
            <person name="Teodor R."/>
            <person name="Lu Y."/>
            <person name="Bowser T.A."/>
            <person name="Graham I.A."/>
            <person name="Ye K."/>
        </authorList>
    </citation>
    <scope>NUCLEOTIDE SEQUENCE [LARGE SCALE GENOMIC DNA]</scope>
    <source>
        <strain evidence="2">cv. HN1</strain>
        <tissue evidence="1">Leaves</tissue>
    </source>
</reference>
<dbReference type="Proteomes" id="UP000316621">
    <property type="component" value="Chromosome 6"/>
</dbReference>
<gene>
    <name evidence="1" type="ORF">C5167_008505</name>
</gene>
<keyword evidence="2" id="KW-1185">Reference proteome</keyword>